<dbReference type="PROSITE" id="PS00622">
    <property type="entry name" value="HTH_LUXR_1"/>
    <property type="match status" value="1"/>
</dbReference>
<dbReference type="SUPFAM" id="SSF46894">
    <property type="entry name" value="C-terminal effector domain of the bipartite response regulators"/>
    <property type="match status" value="1"/>
</dbReference>
<dbReference type="SMART" id="SM00448">
    <property type="entry name" value="REC"/>
    <property type="match status" value="1"/>
</dbReference>
<dbReference type="InterPro" id="IPR051015">
    <property type="entry name" value="EvgA-like"/>
</dbReference>
<dbReference type="InterPro" id="IPR011006">
    <property type="entry name" value="CheY-like_superfamily"/>
</dbReference>
<dbReference type="GO" id="GO:0006355">
    <property type="term" value="P:regulation of DNA-templated transcription"/>
    <property type="evidence" value="ECO:0007669"/>
    <property type="project" value="InterPro"/>
</dbReference>
<name>A0A502LA35_9GAMM</name>
<dbReference type="SUPFAM" id="SSF52172">
    <property type="entry name" value="CheY-like"/>
    <property type="match status" value="1"/>
</dbReference>
<dbReference type="InterPro" id="IPR016032">
    <property type="entry name" value="Sig_transdc_resp-reg_C-effctor"/>
</dbReference>
<evidence type="ECO:0000313" key="7">
    <source>
        <dbReference type="Proteomes" id="UP000315303"/>
    </source>
</evidence>
<keyword evidence="1 3" id="KW-0597">Phosphoprotein</keyword>
<keyword evidence="2" id="KW-0238">DNA-binding</keyword>
<comment type="caution">
    <text evidence="6">The sequence shown here is derived from an EMBL/GenBank/DDBJ whole genome shotgun (WGS) entry which is preliminary data.</text>
</comment>
<evidence type="ECO:0000313" key="6">
    <source>
        <dbReference type="EMBL" id="TPH17117.1"/>
    </source>
</evidence>
<dbReference type="InterPro" id="IPR001789">
    <property type="entry name" value="Sig_transdc_resp-reg_receiver"/>
</dbReference>
<evidence type="ECO:0000259" key="5">
    <source>
        <dbReference type="PROSITE" id="PS50110"/>
    </source>
</evidence>
<dbReference type="PANTHER" id="PTHR45566:SF1">
    <property type="entry name" value="HTH-TYPE TRANSCRIPTIONAL REGULATOR YHJB-RELATED"/>
    <property type="match status" value="1"/>
</dbReference>
<dbReference type="AlphaFoldDB" id="A0A502LA35"/>
<dbReference type="InterPro" id="IPR058245">
    <property type="entry name" value="NreC/VraR/RcsB-like_REC"/>
</dbReference>
<dbReference type="PROSITE" id="PS50110">
    <property type="entry name" value="RESPONSE_REGULATORY"/>
    <property type="match status" value="1"/>
</dbReference>
<dbReference type="PROSITE" id="PS50043">
    <property type="entry name" value="HTH_LUXR_2"/>
    <property type="match status" value="1"/>
</dbReference>
<dbReference type="SMART" id="SM00421">
    <property type="entry name" value="HTH_LUXR"/>
    <property type="match status" value="1"/>
</dbReference>
<protein>
    <submittedName>
        <fullName evidence="6">Response regulator transcription factor</fullName>
    </submittedName>
</protein>
<proteinExistence type="predicted"/>
<dbReference type="PANTHER" id="PTHR45566">
    <property type="entry name" value="HTH-TYPE TRANSCRIPTIONAL REGULATOR YHJB-RELATED"/>
    <property type="match status" value="1"/>
</dbReference>
<sequence length="204" mass="23048">MQESRIIIADDHPLFLEGLSSAIIKNLTFTLVQTASNYLDLFSQLETDGEDLDVLLMDLKMPGANSEIGLLYIRQRFPELPIVILSAHDTIDVRIRCLEHGASEFFSKSTNVNELVAKIDQILNGEYRYPSSQTVDNRNDDNRLRLLTLSQFKVLNLMSSGHTNKQIARELNIAEKTVKNHVSAIFSKLNVNNRTQASNLFNQA</sequence>
<dbReference type="GO" id="GO:0000160">
    <property type="term" value="P:phosphorelay signal transduction system"/>
    <property type="evidence" value="ECO:0007669"/>
    <property type="project" value="InterPro"/>
</dbReference>
<dbReference type="Pfam" id="PF00072">
    <property type="entry name" value="Response_reg"/>
    <property type="match status" value="1"/>
</dbReference>
<feature type="modified residue" description="4-aspartylphosphate" evidence="3">
    <location>
        <position position="58"/>
    </location>
</feature>
<feature type="domain" description="HTH luxR-type" evidence="4">
    <location>
        <begin position="140"/>
        <end position="204"/>
    </location>
</feature>
<feature type="domain" description="Response regulatory" evidence="5">
    <location>
        <begin position="5"/>
        <end position="123"/>
    </location>
</feature>
<keyword evidence="7" id="KW-1185">Reference proteome</keyword>
<reference evidence="6 7" key="1">
    <citation type="submission" date="2019-01" db="EMBL/GenBank/DDBJ databases">
        <title>Litorilituus lipolytica sp. nov., isolated from intertidal sand of the Yellow Sea in China.</title>
        <authorList>
            <person name="Liu A."/>
        </authorList>
    </citation>
    <scope>NUCLEOTIDE SEQUENCE [LARGE SCALE GENOMIC DNA]</scope>
    <source>
        <strain evidence="6 7">RZ04</strain>
    </source>
</reference>
<dbReference type="PRINTS" id="PR00038">
    <property type="entry name" value="HTHLUXR"/>
</dbReference>
<organism evidence="6 7">
    <name type="scientific">Litorilituus lipolyticus</name>
    <dbReference type="NCBI Taxonomy" id="2491017"/>
    <lineage>
        <taxon>Bacteria</taxon>
        <taxon>Pseudomonadati</taxon>
        <taxon>Pseudomonadota</taxon>
        <taxon>Gammaproteobacteria</taxon>
        <taxon>Alteromonadales</taxon>
        <taxon>Colwelliaceae</taxon>
        <taxon>Litorilituus</taxon>
    </lineage>
</organism>
<dbReference type="Pfam" id="PF00196">
    <property type="entry name" value="GerE"/>
    <property type="match status" value="1"/>
</dbReference>
<dbReference type="Gene3D" id="3.40.50.2300">
    <property type="match status" value="1"/>
</dbReference>
<dbReference type="CDD" id="cd06170">
    <property type="entry name" value="LuxR_C_like"/>
    <property type="match status" value="1"/>
</dbReference>
<dbReference type="Proteomes" id="UP000315303">
    <property type="component" value="Unassembled WGS sequence"/>
</dbReference>
<evidence type="ECO:0000256" key="1">
    <source>
        <dbReference type="ARBA" id="ARBA00022553"/>
    </source>
</evidence>
<dbReference type="InterPro" id="IPR000792">
    <property type="entry name" value="Tscrpt_reg_LuxR_C"/>
</dbReference>
<dbReference type="GO" id="GO:0003677">
    <property type="term" value="F:DNA binding"/>
    <property type="evidence" value="ECO:0007669"/>
    <property type="project" value="UniProtKB-KW"/>
</dbReference>
<dbReference type="CDD" id="cd17535">
    <property type="entry name" value="REC_NarL-like"/>
    <property type="match status" value="1"/>
</dbReference>
<evidence type="ECO:0000256" key="2">
    <source>
        <dbReference type="ARBA" id="ARBA00023125"/>
    </source>
</evidence>
<evidence type="ECO:0000256" key="3">
    <source>
        <dbReference type="PROSITE-ProRule" id="PRU00169"/>
    </source>
</evidence>
<evidence type="ECO:0000259" key="4">
    <source>
        <dbReference type="PROSITE" id="PS50043"/>
    </source>
</evidence>
<accession>A0A502LA35</accession>
<dbReference type="RefSeq" id="WP_140602398.1">
    <property type="nucleotide sequence ID" value="NZ_SAWY01000009.1"/>
</dbReference>
<dbReference type="EMBL" id="SAWY01000009">
    <property type="protein sequence ID" value="TPH17117.1"/>
    <property type="molecule type" value="Genomic_DNA"/>
</dbReference>
<dbReference type="OrthoDB" id="9814495at2"/>
<gene>
    <name evidence="6" type="ORF">EPA86_05390</name>
</gene>